<dbReference type="PANTHER" id="PTHR43792">
    <property type="entry name" value="GNAT FAMILY, PUTATIVE (AFU_ORTHOLOGUE AFUA_3G00765)-RELATED-RELATED"/>
    <property type="match status" value="1"/>
</dbReference>
<organism evidence="2 3">
    <name type="scientific">Legionella feeleii</name>
    <dbReference type="NCBI Taxonomy" id="453"/>
    <lineage>
        <taxon>Bacteria</taxon>
        <taxon>Pseudomonadati</taxon>
        <taxon>Pseudomonadota</taxon>
        <taxon>Gammaproteobacteria</taxon>
        <taxon>Legionellales</taxon>
        <taxon>Legionellaceae</taxon>
        <taxon>Legionella</taxon>
    </lineage>
</organism>
<dbReference type="InterPro" id="IPR000182">
    <property type="entry name" value="GNAT_dom"/>
</dbReference>
<dbReference type="PANTHER" id="PTHR43792:SF1">
    <property type="entry name" value="N-ACETYLTRANSFERASE DOMAIN-CONTAINING PROTEIN"/>
    <property type="match status" value="1"/>
</dbReference>
<dbReference type="EC" id="2.3.1.-" evidence="2"/>
<reference evidence="2 3" key="1">
    <citation type="submission" date="2018-06" db="EMBL/GenBank/DDBJ databases">
        <authorList>
            <consortium name="Pathogen Informatics"/>
            <person name="Doyle S."/>
        </authorList>
    </citation>
    <scope>NUCLEOTIDE SEQUENCE [LARGE SCALE GENOMIC DNA]</scope>
    <source>
        <strain evidence="2 3">NCTC11978</strain>
    </source>
</reference>
<evidence type="ECO:0000259" key="1">
    <source>
        <dbReference type="PROSITE" id="PS51186"/>
    </source>
</evidence>
<accession>A0A378IQ60</accession>
<proteinExistence type="predicted"/>
<dbReference type="RefSeq" id="WP_115174479.1">
    <property type="nucleotide sequence ID" value="NZ_UGNY01000001.1"/>
</dbReference>
<sequence>MIPTFKTERLILREVTEADLANYEKYFIDYEVIRYLTASVPWPYPAEGVRDYLNQEIVPYLGKERWLWGLFLQKSPGELIGAIELRRIANPDNRGFWLGKKYWGLGIMTEALIPITNYAFDVLGFEKMIFTNAVGNNRSHRIKDKMGARLLYTEPAKFVDPGFKEHEVWELSKEAWQRKSINPQ</sequence>
<dbReference type="SUPFAM" id="SSF55729">
    <property type="entry name" value="Acyl-CoA N-acyltransferases (Nat)"/>
    <property type="match status" value="1"/>
</dbReference>
<keyword evidence="2" id="KW-0012">Acyltransferase</keyword>
<gene>
    <name evidence="2" type="primary">grpB</name>
    <name evidence="2" type="ORF">NCTC11978_00520</name>
</gene>
<dbReference type="Pfam" id="PF13302">
    <property type="entry name" value="Acetyltransf_3"/>
    <property type="match status" value="1"/>
</dbReference>
<dbReference type="Gene3D" id="3.40.630.30">
    <property type="match status" value="1"/>
</dbReference>
<dbReference type="InterPro" id="IPR051531">
    <property type="entry name" value="N-acetyltransferase"/>
</dbReference>
<dbReference type="PROSITE" id="PS51186">
    <property type="entry name" value="GNAT"/>
    <property type="match status" value="1"/>
</dbReference>
<evidence type="ECO:0000313" key="2">
    <source>
        <dbReference type="EMBL" id="STX37358.1"/>
    </source>
</evidence>
<dbReference type="EMBL" id="UGNY01000001">
    <property type="protein sequence ID" value="STX37358.1"/>
    <property type="molecule type" value="Genomic_DNA"/>
</dbReference>
<dbReference type="Proteomes" id="UP000254033">
    <property type="component" value="Unassembled WGS sequence"/>
</dbReference>
<dbReference type="AlphaFoldDB" id="A0A378IQ60"/>
<protein>
    <submittedName>
        <fullName evidence="2">Nucleotidyltransferase PLUS glutamate rich protein GrpB PLUS ribosomal protein alanine acetyltransferase</fullName>
        <ecNumber evidence="2">2.3.1.-</ecNumber>
    </submittedName>
</protein>
<dbReference type="GO" id="GO:0016747">
    <property type="term" value="F:acyltransferase activity, transferring groups other than amino-acyl groups"/>
    <property type="evidence" value="ECO:0007669"/>
    <property type="project" value="InterPro"/>
</dbReference>
<name>A0A378IQ60_9GAMM</name>
<keyword evidence="2" id="KW-0808">Transferase</keyword>
<evidence type="ECO:0000313" key="3">
    <source>
        <dbReference type="Proteomes" id="UP000254033"/>
    </source>
</evidence>
<dbReference type="InterPro" id="IPR016181">
    <property type="entry name" value="Acyl_CoA_acyltransferase"/>
</dbReference>
<feature type="domain" description="N-acetyltransferase" evidence="1">
    <location>
        <begin position="10"/>
        <end position="182"/>
    </location>
</feature>